<dbReference type="EMBL" id="AAHDIR010000002">
    <property type="protein sequence ID" value="EBU8203412.1"/>
    <property type="molecule type" value="Genomic_DNA"/>
</dbReference>
<evidence type="ECO:0000313" key="1">
    <source>
        <dbReference type="EMBL" id="EBU8203412.1"/>
    </source>
</evidence>
<protein>
    <submittedName>
        <fullName evidence="1">Uncharacterized protein</fullName>
    </submittedName>
</protein>
<gene>
    <name evidence="1" type="ORF">DLM21_03380</name>
</gene>
<name>A0A5V6PSG9_SALET</name>
<sequence length="110" mass="12552">MSYRQNLQSQICNTQELIEKCQRGSQITLAQLQDIYEQCGAYISDRDAIDVLSQCNEQADKVYYHHTTGAPLPTRTATEWAKYFAEGEADQQRCEALEAAQFHHDAYGDD</sequence>
<organism evidence="1">
    <name type="scientific">Salmonella enterica subsp. enterica serovar Cardoner</name>
    <dbReference type="NCBI Taxonomy" id="2564309"/>
    <lineage>
        <taxon>Bacteria</taxon>
        <taxon>Pseudomonadati</taxon>
        <taxon>Pseudomonadota</taxon>
        <taxon>Gammaproteobacteria</taxon>
        <taxon>Enterobacterales</taxon>
        <taxon>Enterobacteriaceae</taxon>
        <taxon>Salmonella</taxon>
    </lineage>
</organism>
<dbReference type="AlphaFoldDB" id="A0A5V6PSG9"/>
<reference evidence="1" key="1">
    <citation type="submission" date="2018-05" db="EMBL/GenBank/DDBJ databases">
        <authorList>
            <person name="Ashton P.M."/>
            <person name="Dallman T."/>
            <person name="Nair S."/>
            <person name="De Pinna E."/>
            <person name="Peters T."/>
            <person name="Grant K."/>
        </authorList>
    </citation>
    <scope>NUCLEOTIDE SEQUENCE</scope>
    <source>
        <strain evidence="1">374031</strain>
    </source>
</reference>
<proteinExistence type="predicted"/>
<accession>A0A5V6PSG9</accession>
<comment type="caution">
    <text evidence="1">The sequence shown here is derived from an EMBL/GenBank/DDBJ whole genome shotgun (WGS) entry which is preliminary data.</text>
</comment>